<feature type="transmembrane region" description="Helical" evidence="1">
    <location>
        <begin position="12"/>
        <end position="32"/>
    </location>
</feature>
<evidence type="ECO:0000313" key="3">
    <source>
        <dbReference type="Proteomes" id="UP000184212"/>
    </source>
</evidence>
<dbReference type="GO" id="GO:0005886">
    <property type="term" value="C:plasma membrane"/>
    <property type="evidence" value="ECO:0007669"/>
    <property type="project" value="TreeGrafter"/>
</dbReference>
<dbReference type="PANTHER" id="PTHR32063:SF24">
    <property type="entry name" value="CATION EFFLUX SYSTEM (ACRB_ACRD_ACRF FAMILY)"/>
    <property type="match status" value="1"/>
</dbReference>
<sequence>MKISEYAVKNYQFTLIMFLMAAAVGITTLLTMPRSEDPDVESPQFAMIIVYPGTSPKDMEELVVDPIEDKVNELEDIKRIRTTISDGLAVFRVEFKYESDPDEKYQELIRELNSLRSELPKDIYSIDVNKFQPSDVNILQIALISENASRATLKKTAESLQDELEKIPMLKNVEIQGLPEQIVRIELRLEKIAQMHIPMDAIISSLQSEMANIPGGSVVAGSKSFNIKTSGNYTNLEEIRNTIVYTANGKNILLSDVADASITFEEATHITRLNGHRCVFVVAAQKSGLNITQTQKVYKPVLKQFEATLPSNIAMVNHFDQADNVNGRLAGLGKDFLIAILLVSITLLPLGGRAATIVMISIPLSLAIGLVLLNLLGISLNQLSIVGLVVALGLLVDDSIVVVENIERWMRDGHSRLDATIKATRQIGLAVVGCTVTLIIAFMPLVFLPEGAGDFIRGLPLAVIMAVLASMLVSLTIIPFLSSRILKDKGDDHGNIFLRGLQRLIHGSYSRLLDKALQKPVITLVAAGIIFFASLQLFPIIGFGLFPASEKPQFIINTITPLQTNLERTDTVSRYVERVVSAIPEVSFFATNVGKGNPRIYYNVSQENEHTDFAQTFVQLDEHASPEKKLEIINTLRDQFNQYPGAKIEVKNFEQGPPVAAPIEIRLIGDNLDTLRALAGRVEHMLKQTEGTLYVNNPVSNLKSDMRVVINQDKARMTGISTVDIDRTVRLAVAGLDMGSFSDAEGEDYNIHLTTPKQERATLASLENLFVNNRQGAAVPLAQIAGLQLETSPLRIDHYNKNRMVSVSAFVKKGYLNDKVIREVVSKMESTKLPAGYSFMMGGDVEAGNESFGGLGTVIIVTVFMFVAVLVLMFKTFKSTLIVLSVIPLGVVGAVIALFLTGNSLSFVAIIGLIALAGVEVKNSILLVDFTNQLRAQGKSIEEAIREAGEVRFLPIVLTSLTAIGGLMPIALSVNPLISPLAIVLIGGLISSTLLSRIVTPVVYKLIPPKVV</sequence>
<keyword evidence="1" id="KW-1133">Transmembrane helix</keyword>
<dbReference type="SUPFAM" id="SSF82714">
    <property type="entry name" value="Multidrug efflux transporter AcrB TolC docking domain, DN and DC subdomains"/>
    <property type="match status" value="2"/>
</dbReference>
<dbReference type="RefSeq" id="WP_073136296.1">
    <property type="nucleotide sequence ID" value="NZ_FQWQ01000002.1"/>
</dbReference>
<feature type="transmembrane region" description="Helical" evidence="1">
    <location>
        <begin position="951"/>
        <end position="972"/>
    </location>
</feature>
<dbReference type="Pfam" id="PF00873">
    <property type="entry name" value="ACR_tran"/>
    <property type="match status" value="1"/>
</dbReference>
<protein>
    <submittedName>
        <fullName evidence="2">Multidrug efflux pump subunit AcrB</fullName>
    </submittedName>
</protein>
<keyword evidence="1" id="KW-0472">Membrane</keyword>
<dbReference type="STRING" id="947013.SAMN04488109_3442"/>
<dbReference type="InterPro" id="IPR001036">
    <property type="entry name" value="Acrflvin-R"/>
</dbReference>
<dbReference type="EMBL" id="FQWQ01000002">
    <property type="protein sequence ID" value="SHH26669.1"/>
    <property type="molecule type" value="Genomic_DNA"/>
</dbReference>
<dbReference type="Gene3D" id="3.30.70.1440">
    <property type="entry name" value="Multidrug efflux transporter AcrB pore domain"/>
    <property type="match status" value="1"/>
</dbReference>
<dbReference type="InterPro" id="IPR027463">
    <property type="entry name" value="AcrB_DN_DC_subdom"/>
</dbReference>
<feature type="transmembrane region" description="Helical" evidence="1">
    <location>
        <begin position="383"/>
        <end position="406"/>
    </location>
</feature>
<feature type="transmembrane region" description="Helical" evidence="1">
    <location>
        <begin position="459"/>
        <end position="481"/>
    </location>
</feature>
<dbReference type="SUPFAM" id="SSF82693">
    <property type="entry name" value="Multidrug efflux transporter AcrB pore domain, PN1, PN2, PC1 and PC2 subdomains"/>
    <property type="match status" value="3"/>
</dbReference>
<dbReference type="Proteomes" id="UP000184212">
    <property type="component" value="Unassembled WGS sequence"/>
</dbReference>
<organism evidence="2 3">
    <name type="scientific">Chryseolinea serpens</name>
    <dbReference type="NCBI Taxonomy" id="947013"/>
    <lineage>
        <taxon>Bacteria</taxon>
        <taxon>Pseudomonadati</taxon>
        <taxon>Bacteroidota</taxon>
        <taxon>Cytophagia</taxon>
        <taxon>Cytophagales</taxon>
        <taxon>Fulvivirgaceae</taxon>
        <taxon>Chryseolinea</taxon>
    </lineage>
</organism>
<feature type="transmembrane region" description="Helical" evidence="1">
    <location>
        <begin position="357"/>
        <end position="377"/>
    </location>
</feature>
<feature type="transmembrane region" description="Helical" evidence="1">
    <location>
        <begin position="329"/>
        <end position="350"/>
    </location>
</feature>
<dbReference type="PRINTS" id="PR00702">
    <property type="entry name" value="ACRIFLAVINRP"/>
</dbReference>
<reference evidence="2 3" key="1">
    <citation type="submission" date="2016-11" db="EMBL/GenBank/DDBJ databases">
        <authorList>
            <person name="Jaros S."/>
            <person name="Januszkiewicz K."/>
            <person name="Wedrychowicz H."/>
        </authorList>
    </citation>
    <scope>NUCLEOTIDE SEQUENCE [LARGE SCALE GENOMIC DNA]</scope>
    <source>
        <strain evidence="2 3">DSM 24574</strain>
    </source>
</reference>
<feature type="transmembrane region" description="Helical" evidence="1">
    <location>
        <begin position="907"/>
        <end position="930"/>
    </location>
</feature>
<feature type="transmembrane region" description="Helical" evidence="1">
    <location>
        <begin position="978"/>
        <end position="1000"/>
    </location>
</feature>
<feature type="transmembrane region" description="Helical" evidence="1">
    <location>
        <begin position="427"/>
        <end position="447"/>
    </location>
</feature>
<dbReference type="Gene3D" id="3.30.2090.10">
    <property type="entry name" value="Multidrug efflux transporter AcrB TolC docking domain, DN and DC subdomains"/>
    <property type="match status" value="2"/>
</dbReference>
<proteinExistence type="predicted"/>
<dbReference type="Gene3D" id="3.30.70.1430">
    <property type="entry name" value="Multidrug efflux transporter AcrB pore domain"/>
    <property type="match status" value="2"/>
</dbReference>
<feature type="transmembrane region" description="Helical" evidence="1">
    <location>
        <begin position="881"/>
        <end position="901"/>
    </location>
</feature>
<dbReference type="AlphaFoldDB" id="A0A1M5RKH1"/>
<dbReference type="SUPFAM" id="SSF82866">
    <property type="entry name" value="Multidrug efflux transporter AcrB transmembrane domain"/>
    <property type="match status" value="2"/>
</dbReference>
<accession>A0A1M5RKH1</accession>
<dbReference type="PANTHER" id="PTHR32063">
    <property type="match status" value="1"/>
</dbReference>
<dbReference type="Gene3D" id="3.30.70.1320">
    <property type="entry name" value="Multidrug efflux transporter AcrB pore domain like"/>
    <property type="match status" value="1"/>
</dbReference>
<dbReference type="GO" id="GO:0042910">
    <property type="term" value="F:xenobiotic transmembrane transporter activity"/>
    <property type="evidence" value="ECO:0007669"/>
    <property type="project" value="TreeGrafter"/>
</dbReference>
<gene>
    <name evidence="2" type="ORF">SAMN04488109_3442</name>
</gene>
<dbReference type="OrthoDB" id="9758234at2"/>
<feature type="transmembrane region" description="Helical" evidence="1">
    <location>
        <begin position="852"/>
        <end position="874"/>
    </location>
</feature>
<evidence type="ECO:0000313" key="2">
    <source>
        <dbReference type="EMBL" id="SHH26669.1"/>
    </source>
</evidence>
<dbReference type="Gene3D" id="1.20.1640.10">
    <property type="entry name" value="Multidrug efflux transporter AcrB transmembrane domain"/>
    <property type="match status" value="2"/>
</dbReference>
<evidence type="ECO:0000256" key="1">
    <source>
        <dbReference type="SAM" id="Phobius"/>
    </source>
</evidence>
<name>A0A1M5RKH1_9BACT</name>
<feature type="transmembrane region" description="Helical" evidence="1">
    <location>
        <begin position="521"/>
        <end position="546"/>
    </location>
</feature>
<keyword evidence="3" id="KW-1185">Reference proteome</keyword>
<keyword evidence="1" id="KW-0812">Transmembrane</keyword>